<dbReference type="InterPro" id="IPR003790">
    <property type="entry name" value="GHL10"/>
</dbReference>
<evidence type="ECO:0000259" key="3">
    <source>
        <dbReference type="Pfam" id="PF02638"/>
    </source>
</evidence>
<feature type="domain" description="Glycosyl hydrolase-like 10" evidence="3">
    <location>
        <begin position="40"/>
        <end position="361"/>
    </location>
</feature>
<dbReference type="PANTHER" id="PTHR43405">
    <property type="entry name" value="GLYCOSYL HYDROLASE DIGH"/>
    <property type="match status" value="1"/>
</dbReference>
<dbReference type="Gene3D" id="3.20.20.80">
    <property type="entry name" value="Glycosidases"/>
    <property type="match status" value="1"/>
</dbReference>
<organism evidence="4 5">
    <name type="scientific">Lysinibacillus fusiformis</name>
    <dbReference type="NCBI Taxonomy" id="28031"/>
    <lineage>
        <taxon>Bacteria</taxon>
        <taxon>Bacillati</taxon>
        <taxon>Bacillota</taxon>
        <taxon>Bacilli</taxon>
        <taxon>Bacillales</taxon>
        <taxon>Bacillaceae</taxon>
        <taxon>Lysinibacillus</taxon>
    </lineage>
</organism>
<reference evidence="4 5" key="1">
    <citation type="submission" date="2017-10" db="EMBL/GenBank/DDBJ databases">
        <title>Draft genome of Lysinibacillus fusiformis strain Juneja, a laboratory-derived pathogen of Drosophila melanogaster.</title>
        <authorList>
            <person name="Smith B.R."/>
            <person name="Unckless R.L."/>
        </authorList>
    </citation>
    <scope>NUCLEOTIDE SEQUENCE [LARGE SCALE GENOMIC DNA]</scope>
    <source>
        <strain evidence="4 5">Juneja</strain>
    </source>
</reference>
<dbReference type="PANTHER" id="PTHR43405:SF1">
    <property type="entry name" value="GLYCOSYL HYDROLASE DIGH"/>
    <property type="match status" value="1"/>
</dbReference>
<proteinExistence type="predicted"/>
<gene>
    <name evidence="4" type="ORF">CRI88_03800</name>
</gene>
<comment type="caution">
    <text evidence="4">The sequence shown here is derived from an EMBL/GenBank/DDBJ whole genome shotgun (WGS) entry which is preliminary data.</text>
</comment>
<dbReference type="InterPro" id="IPR017853">
    <property type="entry name" value="GH"/>
</dbReference>
<name>A0A2I0V594_9BACI</name>
<evidence type="ECO:0000313" key="4">
    <source>
        <dbReference type="EMBL" id="PKU53456.1"/>
    </source>
</evidence>
<feature type="chain" id="PRO_5014187750" description="Glycosyl hydrolase-like 10 domain-containing protein" evidence="2">
    <location>
        <begin position="33"/>
        <end position="522"/>
    </location>
</feature>
<sequence>MRKNNSKWKLITFIAMIFVLCLSTIPEKTAMASTTQPKREMRAVWISTVLNIDMKAGMTKEQYTAWTRQTLDQLKASKLNTVIYQVRPTNDAMYASELAPWSSYITGKKQGTNPGYDPLAIMVEETHKRGMELHAWMNPYRVTMSGQKLTDLAADNVARTHPNWVVKYGKQYYLNPGLPEVQDYLVETVRELVANYDIDAVHMDDYFYPYKIANEVFPDQAAFKKYGGSFKKVEDWRRDNVNQLVENLYTAIKDTKPYVQFGISPFGVWRNKSLDKTGSDTRAGVNNYDDLYADVRTWIQNGTIDYITPQIYWSRTLAVAKYGTLLDWWSHEVQTYAKTHPVHLYIGLADYKVGNDSDAAWKNKMELPNQILANRSEKVAAKGQMHFSLKSIQNNKLGYATIVNQQLYNYTALTPGATWDDDTRLNKPTSVQVTKGATGRKIDIIDENETQPRKYVIYRFTGNKEGSYNDPQNIVDVVYNLDGITEFVDKTALAKQSYTYGITAVSAAGVESKEVFVVKDNQ</sequence>
<dbReference type="Proteomes" id="UP000234956">
    <property type="component" value="Unassembled WGS sequence"/>
</dbReference>
<evidence type="ECO:0000256" key="2">
    <source>
        <dbReference type="SAM" id="SignalP"/>
    </source>
</evidence>
<evidence type="ECO:0000313" key="5">
    <source>
        <dbReference type="Proteomes" id="UP000234956"/>
    </source>
</evidence>
<dbReference type="InterPro" id="IPR052177">
    <property type="entry name" value="Divisome_Glycosyl_Hydrolase"/>
</dbReference>
<dbReference type="InterPro" id="IPR013783">
    <property type="entry name" value="Ig-like_fold"/>
</dbReference>
<dbReference type="SUPFAM" id="SSF51445">
    <property type="entry name" value="(Trans)glycosidases"/>
    <property type="match status" value="1"/>
</dbReference>
<dbReference type="Pfam" id="PF02638">
    <property type="entry name" value="GHL10"/>
    <property type="match status" value="1"/>
</dbReference>
<protein>
    <recommendedName>
        <fullName evidence="3">Glycosyl hydrolase-like 10 domain-containing protein</fullName>
    </recommendedName>
</protein>
<dbReference type="Gene3D" id="2.60.40.10">
    <property type="entry name" value="Immunoglobulins"/>
    <property type="match status" value="1"/>
</dbReference>
<dbReference type="EMBL" id="PDFK01000001">
    <property type="protein sequence ID" value="PKU53456.1"/>
    <property type="molecule type" value="Genomic_DNA"/>
</dbReference>
<keyword evidence="1 2" id="KW-0732">Signal</keyword>
<dbReference type="AlphaFoldDB" id="A0A2I0V594"/>
<dbReference type="RefSeq" id="WP_101966409.1">
    <property type="nucleotide sequence ID" value="NZ_PDFK01000001.1"/>
</dbReference>
<feature type="signal peptide" evidence="2">
    <location>
        <begin position="1"/>
        <end position="32"/>
    </location>
</feature>
<evidence type="ECO:0000256" key="1">
    <source>
        <dbReference type="ARBA" id="ARBA00022729"/>
    </source>
</evidence>
<accession>A0A2I0V594</accession>